<comment type="subcellular location">
    <subcellularLocation>
        <location evidence="2">Endomembrane system</location>
    </subcellularLocation>
</comment>
<dbReference type="GO" id="GO:0012505">
    <property type="term" value="C:endomembrane system"/>
    <property type="evidence" value="ECO:0007669"/>
    <property type="project" value="UniProtKB-SubCell"/>
</dbReference>
<dbReference type="InterPro" id="IPR014480">
    <property type="entry name" value="Mannan-1_6-alpha_mannosidase"/>
</dbReference>
<feature type="signal peptide" evidence="12">
    <location>
        <begin position="1"/>
        <end position="19"/>
    </location>
</feature>
<protein>
    <recommendedName>
        <fullName evidence="4 10">Mannan endo-1,6-alpha-mannosidase</fullName>
        <ecNumber evidence="4 10">3.2.1.101</ecNumber>
    </recommendedName>
</protein>
<feature type="chain" id="PRO_5042941318" description="Mannan endo-1,6-alpha-mannosidase" evidence="12">
    <location>
        <begin position="20"/>
        <end position="456"/>
    </location>
</feature>
<evidence type="ECO:0000256" key="10">
    <source>
        <dbReference type="PIRNR" id="PIRNR016302"/>
    </source>
</evidence>
<proteinExistence type="inferred from homology"/>
<dbReference type="EMBL" id="MU853336">
    <property type="protein sequence ID" value="KAK4114523.1"/>
    <property type="molecule type" value="Genomic_DNA"/>
</dbReference>
<keyword evidence="7 11" id="KW-0472">Membrane</keyword>
<dbReference type="RefSeq" id="XP_064672093.1">
    <property type="nucleotide sequence ID" value="XM_064811258.1"/>
</dbReference>
<evidence type="ECO:0000256" key="2">
    <source>
        <dbReference type="ARBA" id="ARBA00004308"/>
    </source>
</evidence>
<evidence type="ECO:0000256" key="3">
    <source>
        <dbReference type="ARBA" id="ARBA00009699"/>
    </source>
</evidence>
<keyword evidence="14" id="KW-1185">Reference proteome</keyword>
<dbReference type="Proteomes" id="UP001302812">
    <property type="component" value="Unassembled WGS sequence"/>
</dbReference>
<dbReference type="PANTHER" id="PTHR12145">
    <property type="entry name" value="MANNAN ENDO-1,6-ALPHA-MANNOSIDASE DCW1"/>
    <property type="match status" value="1"/>
</dbReference>
<comment type="similarity">
    <text evidence="3 10">Belongs to the glycosyl hydrolase 76 family.</text>
</comment>
<dbReference type="Pfam" id="PF03663">
    <property type="entry name" value="Glyco_hydro_76"/>
    <property type="match status" value="1"/>
</dbReference>
<keyword evidence="11" id="KW-0812">Transmembrane</keyword>
<reference evidence="13" key="1">
    <citation type="journal article" date="2023" name="Mol. Phylogenet. Evol.">
        <title>Genome-scale phylogeny and comparative genomics of the fungal order Sordariales.</title>
        <authorList>
            <person name="Hensen N."/>
            <person name="Bonometti L."/>
            <person name="Westerberg I."/>
            <person name="Brannstrom I.O."/>
            <person name="Guillou S."/>
            <person name="Cros-Aarteil S."/>
            <person name="Calhoun S."/>
            <person name="Haridas S."/>
            <person name="Kuo A."/>
            <person name="Mondo S."/>
            <person name="Pangilinan J."/>
            <person name="Riley R."/>
            <person name="LaButti K."/>
            <person name="Andreopoulos B."/>
            <person name="Lipzen A."/>
            <person name="Chen C."/>
            <person name="Yan M."/>
            <person name="Daum C."/>
            <person name="Ng V."/>
            <person name="Clum A."/>
            <person name="Steindorff A."/>
            <person name="Ohm R.A."/>
            <person name="Martin F."/>
            <person name="Silar P."/>
            <person name="Natvig D.O."/>
            <person name="Lalanne C."/>
            <person name="Gautier V."/>
            <person name="Ament-Velasquez S.L."/>
            <person name="Kruys A."/>
            <person name="Hutchinson M.I."/>
            <person name="Powell A.J."/>
            <person name="Barry K."/>
            <person name="Miller A.N."/>
            <person name="Grigoriev I.V."/>
            <person name="Debuchy R."/>
            <person name="Gladieux P."/>
            <person name="Hiltunen Thoren M."/>
            <person name="Johannesson H."/>
        </authorList>
    </citation>
    <scope>NUCLEOTIDE SEQUENCE</scope>
    <source>
        <strain evidence="13">CBS 508.74</strain>
    </source>
</reference>
<evidence type="ECO:0000256" key="11">
    <source>
        <dbReference type="SAM" id="Phobius"/>
    </source>
</evidence>
<keyword evidence="9 10" id="KW-0326">Glycosidase</keyword>
<dbReference type="FunFam" id="1.50.10.20:FF:000006">
    <property type="entry name" value="Mannan endo-1,6-alpha-mannosidase"/>
    <property type="match status" value="1"/>
</dbReference>
<feature type="transmembrane region" description="Helical" evidence="11">
    <location>
        <begin position="434"/>
        <end position="455"/>
    </location>
</feature>
<dbReference type="InterPro" id="IPR005198">
    <property type="entry name" value="Glyco_hydro_76"/>
</dbReference>
<evidence type="ECO:0000256" key="9">
    <source>
        <dbReference type="ARBA" id="ARBA00023295"/>
    </source>
</evidence>
<evidence type="ECO:0000256" key="6">
    <source>
        <dbReference type="ARBA" id="ARBA00022801"/>
    </source>
</evidence>
<dbReference type="GO" id="GO:0008496">
    <property type="term" value="F:mannan endo-1,6-alpha-mannosidase activity"/>
    <property type="evidence" value="ECO:0007669"/>
    <property type="project" value="UniProtKB-UniRule"/>
</dbReference>
<evidence type="ECO:0000313" key="14">
    <source>
        <dbReference type="Proteomes" id="UP001302812"/>
    </source>
</evidence>
<evidence type="ECO:0000256" key="12">
    <source>
        <dbReference type="SAM" id="SignalP"/>
    </source>
</evidence>
<dbReference type="PIRSF" id="PIRSF016302">
    <property type="entry name" value="Man_a_manosd"/>
    <property type="match status" value="1"/>
</dbReference>
<dbReference type="GO" id="GO:0009272">
    <property type="term" value="P:fungal-type cell wall biogenesis"/>
    <property type="evidence" value="ECO:0007669"/>
    <property type="project" value="TreeGrafter"/>
</dbReference>
<dbReference type="Gene3D" id="1.50.10.20">
    <property type="match status" value="1"/>
</dbReference>
<evidence type="ECO:0000256" key="7">
    <source>
        <dbReference type="ARBA" id="ARBA00023136"/>
    </source>
</evidence>
<keyword evidence="5 12" id="KW-0732">Signal</keyword>
<organism evidence="13 14">
    <name type="scientific">Canariomyces notabilis</name>
    <dbReference type="NCBI Taxonomy" id="2074819"/>
    <lineage>
        <taxon>Eukaryota</taxon>
        <taxon>Fungi</taxon>
        <taxon>Dikarya</taxon>
        <taxon>Ascomycota</taxon>
        <taxon>Pezizomycotina</taxon>
        <taxon>Sordariomycetes</taxon>
        <taxon>Sordariomycetidae</taxon>
        <taxon>Sordariales</taxon>
        <taxon>Chaetomiaceae</taxon>
        <taxon>Canariomyces</taxon>
    </lineage>
</organism>
<dbReference type="GO" id="GO:0016052">
    <property type="term" value="P:carbohydrate catabolic process"/>
    <property type="evidence" value="ECO:0007669"/>
    <property type="project" value="InterPro"/>
</dbReference>
<evidence type="ECO:0000256" key="1">
    <source>
        <dbReference type="ARBA" id="ARBA00001452"/>
    </source>
</evidence>
<dbReference type="InterPro" id="IPR008928">
    <property type="entry name" value="6-hairpin_glycosidase_sf"/>
</dbReference>
<dbReference type="GeneID" id="89935383"/>
<gene>
    <name evidence="13" type="ORF">N656DRAFT_705256</name>
</gene>
<dbReference type="PANTHER" id="PTHR12145:SF41">
    <property type="entry name" value="MANNAN ENDO-1,6-ALPHA-MANNOSIDASE"/>
    <property type="match status" value="1"/>
</dbReference>
<comment type="catalytic activity">
    <reaction evidence="1 10">
        <text>Random hydrolysis of (1-&gt;6)-alpha-D-mannosidic linkages in unbranched (1-&gt;6)-mannans.</text>
        <dbReference type="EC" id="3.2.1.101"/>
    </reaction>
</comment>
<sequence length="456" mass="50300">MRLLGLAGFLGVVLRSVAAIDLVLGDEASVKEAASTIAFGLVKYYTGNYTGDTPGNLPDPYFWWECGAMFGTLIDYWALTGDDSYNAITLQAITHQGTPMGDFMPRNQSRTLGNDDQGFWGLAAMSAAETNFPNPPPDQPQWLALAQSLFNQWVSRWDEEFCDGGLRWQIFTFNNGYNYKNSISNGCFINIAARLARFTGNQTYADWAAKVWEWQESIGLISPEYEIRDGMSINLTDNSCKRMDTTLWTYNAGIFLHGAAVMYNLTNGSAVWERRVDGILRTASERFFTDGIMFEQLCEPHGTCDYDQRSFKGYFTRWLAATTQMVPKTYSTIRPLLETDAKAAARACTGNPPTGFRGHPGTACGFKWTVDGFDGLVGVGEQMNALSAIMYTLVDRVPGPLTADTGGTSRGNPSAGTDVQDYWAERPLTTADRAGAWVLTVVVMFGVVAACTFMMK</sequence>
<evidence type="ECO:0000313" key="13">
    <source>
        <dbReference type="EMBL" id="KAK4114523.1"/>
    </source>
</evidence>
<reference evidence="13" key="2">
    <citation type="submission" date="2023-05" db="EMBL/GenBank/DDBJ databases">
        <authorList>
            <consortium name="Lawrence Berkeley National Laboratory"/>
            <person name="Steindorff A."/>
            <person name="Hensen N."/>
            <person name="Bonometti L."/>
            <person name="Westerberg I."/>
            <person name="Brannstrom I.O."/>
            <person name="Guillou S."/>
            <person name="Cros-Aarteil S."/>
            <person name="Calhoun S."/>
            <person name="Haridas S."/>
            <person name="Kuo A."/>
            <person name="Mondo S."/>
            <person name="Pangilinan J."/>
            <person name="Riley R."/>
            <person name="Labutti K."/>
            <person name="Andreopoulos B."/>
            <person name="Lipzen A."/>
            <person name="Chen C."/>
            <person name="Yanf M."/>
            <person name="Daum C."/>
            <person name="Ng V."/>
            <person name="Clum A."/>
            <person name="Ohm R."/>
            <person name="Martin F."/>
            <person name="Silar P."/>
            <person name="Natvig D."/>
            <person name="Lalanne C."/>
            <person name="Gautier V."/>
            <person name="Ament-Velasquez S.L."/>
            <person name="Kruys A."/>
            <person name="Hutchinson M.I."/>
            <person name="Powell A.J."/>
            <person name="Barry K."/>
            <person name="Miller A.N."/>
            <person name="Grigoriev I.V."/>
            <person name="Debuchy R."/>
            <person name="Gladieux P."/>
            <person name="Thoren M.H."/>
            <person name="Johannesson H."/>
        </authorList>
    </citation>
    <scope>NUCLEOTIDE SEQUENCE</scope>
    <source>
        <strain evidence="13">CBS 508.74</strain>
    </source>
</reference>
<evidence type="ECO:0000256" key="4">
    <source>
        <dbReference type="ARBA" id="ARBA00012350"/>
    </source>
</evidence>
<dbReference type="EC" id="3.2.1.101" evidence="4 10"/>
<name>A0AAN6THH9_9PEZI</name>
<accession>A0AAN6THH9</accession>
<keyword evidence="11" id="KW-1133">Transmembrane helix</keyword>
<dbReference type="AlphaFoldDB" id="A0AAN6THH9"/>
<evidence type="ECO:0000256" key="5">
    <source>
        <dbReference type="ARBA" id="ARBA00022729"/>
    </source>
</evidence>
<evidence type="ECO:0000256" key="8">
    <source>
        <dbReference type="ARBA" id="ARBA00023180"/>
    </source>
</evidence>
<keyword evidence="8" id="KW-0325">Glycoprotein</keyword>
<keyword evidence="6 10" id="KW-0378">Hydrolase</keyword>
<dbReference type="SUPFAM" id="SSF48208">
    <property type="entry name" value="Six-hairpin glycosidases"/>
    <property type="match status" value="1"/>
</dbReference>
<comment type="caution">
    <text evidence="13">The sequence shown here is derived from an EMBL/GenBank/DDBJ whole genome shotgun (WGS) entry which is preliminary data.</text>
</comment>